<evidence type="ECO:0000313" key="2">
    <source>
        <dbReference type="Proteomes" id="UP000266649"/>
    </source>
</evidence>
<dbReference type="Pfam" id="PF10983">
    <property type="entry name" value="DUF2793"/>
    <property type="match status" value="1"/>
</dbReference>
<comment type="caution">
    <text evidence="1">The sequence shown here is derived from an EMBL/GenBank/DDBJ whole genome shotgun (WGS) entry which is preliminary data.</text>
</comment>
<protein>
    <submittedName>
        <fullName evidence="1">DUF2793 domain-containing protein</fullName>
    </submittedName>
</protein>
<proteinExistence type="predicted"/>
<dbReference type="OrthoDB" id="564699at2"/>
<dbReference type="Proteomes" id="UP000266649">
    <property type="component" value="Unassembled WGS sequence"/>
</dbReference>
<dbReference type="InterPro" id="IPR021251">
    <property type="entry name" value="DUF2793"/>
</dbReference>
<gene>
    <name evidence="1" type="ORF">D2N39_18520</name>
</gene>
<accession>A0A398BR33</accession>
<sequence length="353" mass="36657">MPDTTPNLDLPFLLPAQAQKHVTHNEALERLDLIVQLTLQRFDAESPPAAPPEGRIWALGPAPGGDWAGQAGKLATFLGGAWTFLDPRDGWRAWGLAEAQLRVWRGTAWEQPPLDDLPGVGIGTTHDGTNRLAVVSPATLFSHAGAGHQVKVNKAAAGDTASLLFQDGWSGRAEMGLAGSDDFSVKVSADGSAWTQALRIARASGAAEMAAGLKIGGQLAFHRGNAVGTVAQVAGLPTGALVESGSTANGRYIRHADGTQICWKEAVMGQSVAAGSYAELTWVYPMPFAAGSVPYPMVVARSYNDAAGRQNAARYLRAVGGGGSASAGAVGVFNGHTAAVYANLDALVIGRWT</sequence>
<organism evidence="1 2">
    <name type="scientific">Gemmobacter lutimaris</name>
    <dbReference type="NCBI Taxonomy" id="2306023"/>
    <lineage>
        <taxon>Bacteria</taxon>
        <taxon>Pseudomonadati</taxon>
        <taxon>Pseudomonadota</taxon>
        <taxon>Alphaproteobacteria</taxon>
        <taxon>Rhodobacterales</taxon>
        <taxon>Paracoccaceae</taxon>
        <taxon>Gemmobacter</taxon>
    </lineage>
</organism>
<name>A0A398BR33_9RHOB</name>
<dbReference type="RefSeq" id="WP_119136264.1">
    <property type="nucleotide sequence ID" value="NZ_QXXQ01000014.1"/>
</dbReference>
<evidence type="ECO:0000313" key="1">
    <source>
        <dbReference type="EMBL" id="RID90360.1"/>
    </source>
</evidence>
<reference evidence="1 2" key="1">
    <citation type="submission" date="2018-09" db="EMBL/GenBank/DDBJ databases">
        <title>Gemmobacter lutimaris sp. nov., a marine bacterium isolated from tidal flat.</title>
        <authorList>
            <person name="Lee D.W."/>
            <person name="Yoo Y."/>
            <person name="Kim J.-J."/>
            <person name="Kim B.S."/>
        </authorList>
    </citation>
    <scope>NUCLEOTIDE SEQUENCE [LARGE SCALE GENOMIC DNA]</scope>
    <source>
        <strain evidence="1 2">YJ-T1-11</strain>
    </source>
</reference>
<dbReference type="AlphaFoldDB" id="A0A398BR33"/>
<keyword evidence="2" id="KW-1185">Reference proteome</keyword>
<dbReference type="EMBL" id="QXXQ01000014">
    <property type="protein sequence ID" value="RID90360.1"/>
    <property type="molecule type" value="Genomic_DNA"/>
</dbReference>